<proteinExistence type="predicted"/>
<dbReference type="Proteomes" id="UP001642464">
    <property type="component" value="Unassembled WGS sequence"/>
</dbReference>
<protein>
    <submittedName>
        <fullName evidence="2">Transposon Ty1-NL2 Gag-Pol polyprotein</fullName>
    </submittedName>
</protein>
<gene>
    <name evidence="2" type="ORF">SCF082_LOCUS745</name>
</gene>
<feature type="compositionally biased region" description="Basic and acidic residues" evidence="1">
    <location>
        <begin position="448"/>
        <end position="457"/>
    </location>
</feature>
<feature type="region of interest" description="Disordered" evidence="1">
    <location>
        <begin position="1110"/>
        <end position="1129"/>
    </location>
</feature>
<dbReference type="EMBL" id="CAXAMM010000292">
    <property type="protein sequence ID" value="CAK8986893.1"/>
    <property type="molecule type" value="Genomic_DNA"/>
</dbReference>
<feature type="region of interest" description="Disordered" evidence="1">
    <location>
        <begin position="1"/>
        <end position="26"/>
    </location>
</feature>
<reference evidence="2 3" key="1">
    <citation type="submission" date="2024-02" db="EMBL/GenBank/DDBJ databases">
        <authorList>
            <person name="Chen Y."/>
            <person name="Shah S."/>
            <person name="Dougan E. K."/>
            <person name="Thang M."/>
            <person name="Chan C."/>
        </authorList>
    </citation>
    <scope>NUCLEOTIDE SEQUENCE [LARGE SCALE GENOMIC DNA]</scope>
</reference>
<feature type="region of interest" description="Disordered" evidence="1">
    <location>
        <begin position="377"/>
        <end position="459"/>
    </location>
</feature>
<keyword evidence="3" id="KW-1185">Reference proteome</keyword>
<feature type="compositionally biased region" description="Acidic residues" evidence="1">
    <location>
        <begin position="430"/>
        <end position="446"/>
    </location>
</feature>
<evidence type="ECO:0000313" key="3">
    <source>
        <dbReference type="Proteomes" id="UP001642464"/>
    </source>
</evidence>
<feature type="region of interest" description="Disordered" evidence="1">
    <location>
        <begin position="1431"/>
        <end position="1458"/>
    </location>
</feature>
<feature type="compositionally biased region" description="Polar residues" evidence="1">
    <location>
        <begin position="1110"/>
        <end position="1120"/>
    </location>
</feature>
<feature type="compositionally biased region" description="Basic and acidic residues" evidence="1">
    <location>
        <begin position="10"/>
        <end position="26"/>
    </location>
</feature>
<organism evidence="2 3">
    <name type="scientific">Durusdinium trenchii</name>
    <dbReference type="NCBI Taxonomy" id="1381693"/>
    <lineage>
        <taxon>Eukaryota</taxon>
        <taxon>Sar</taxon>
        <taxon>Alveolata</taxon>
        <taxon>Dinophyceae</taxon>
        <taxon>Suessiales</taxon>
        <taxon>Symbiodiniaceae</taxon>
        <taxon>Durusdinium</taxon>
    </lineage>
</organism>
<evidence type="ECO:0000313" key="2">
    <source>
        <dbReference type="EMBL" id="CAK8986893.1"/>
    </source>
</evidence>
<accession>A0ABP0H9K1</accession>
<name>A0ABP0H9K1_9DINO</name>
<evidence type="ECO:0000256" key="1">
    <source>
        <dbReference type="SAM" id="MobiDB-lite"/>
    </source>
</evidence>
<sequence>MAQVSKRGSLVHDGDKEKPEVPTSSSREDINAYLVRESLFYKEFLEALMALHGGLRGHAGLLDLEASSSSSESEGGDVDKKGIQEGSNGRAIFTCFQRCMVAKAHAPTVHGLAALCGEERRSILASTKNQLDYDSVREALAQRRSKTALDCGATCSAGPETSIRNKIQAVIAQDNQASIAIEAKKEIRVKVVADRMAVLQTCANKAQSNKWGTWHHCAVCNLRLDYTPKPGAPANTTACKNPTMVQDPGENVKKQQKPKKIWVSTMCTLFCSWVDLNYRDRREVLDTRRRRERKMFRLLTAFLLQVLTEFPDTDLFCEWPLRCRAWNDPIVLKFFESLRNPYECRIDGEFILMVDIATRYRVTKALFTYKRGECKAESEPAKMRRKSPMPEVPDERTTRLPPSTVLPPAIRFHGKMPKNDTGFPVGFEPPPDEGNGDNVNDYDLDGGQESKRQKTDHEDMDDGYVFEIELDFTCNRQKKQFQRNPDIFLAKKLNSSEVHWKNLNLEERRLMTNAKGARLEAGEPGPEDSIPPDWRRCDGAPEDLDTWFLNFDMPSELVMESCSAFSATATAMPMSAVELHQDFYLEDLPPLAISDERLRQDPKTSLTDGEIAELVGALQWAATQTQIQACARVNLLLAELTVNKNMAVAVEINQLIKDLKKDPTQTRLWQLPHIDHWQHCVVVTMADQAMLEGEDSNFRVRFMWAQLNGCCAINDGNILDKANKLVGYVKGIVVTDSKGVFDACNKTDAPLLGMSNARSALQGYQLKEQLKESKCRLVWVSGDWNLSDSLAKKSRTCRDGLAQFKKNNVDAGTHGRREFGLTRLVRRFQREYGVKSLLIKAPTVDPEKLITRSQISGSQFTGDLKEGMMNLIQDIHTRIYTRPDGGNRFVATRMSLACLLHAQVVLNIMKEVWHFAPVLGQDGAAGLLDTDYDLVAAVKHASREQNVQFCESQPQAKPSRFEESTDTIKTMVAFVNKEGVCYSGECSPNPFEDMALLIIAHYFDAPFQDLMGKLSETSRENALCSAAYSPLSQHLAPMVMHQDKELLQRYKRANPEDHLSAKAIPDDTDDNAIIARSLTKVFKDVSAIERALKDIADSGPLVAAAKALIENSTTPSQGPHSQEYDDDHGGLFNLTKEGLKAIHMLFSLDGLSEIDKGRLWCSINKCDRMPDAISPFENSEQVGRFDKQRLDYVCQRHVSCAVTQTRHATLQHCTALMYDFTHKHAIRKNERGMLSRLESLCLGYNYSHMSNDRPAELEYLHQNNVIPFIYYNKKAILDQCREQQGEKELSPACREQQGEKDLSPVNALDAMIKHSPLFKHVVLMAKSNRIEADALIDELFKAWKKTDLGHGGDQARHDLAELIVKSLLSRRYEQVETKKLRERHLKSLQKTHEWLSEVVAATMSFKNFLDEYGHKLESVKKACPKWSSVNPSFEAQDAPQRPRPCWRRKPATTETAVA</sequence>
<comment type="caution">
    <text evidence="2">The sequence shown here is derived from an EMBL/GenBank/DDBJ whole genome shotgun (WGS) entry which is preliminary data.</text>
</comment>